<comment type="caution">
    <text evidence="3">The sequence shown here is derived from an EMBL/GenBank/DDBJ whole genome shotgun (WGS) entry which is preliminary data.</text>
</comment>
<keyword evidence="4" id="KW-1185">Reference proteome</keyword>
<evidence type="ECO:0000256" key="1">
    <source>
        <dbReference type="SAM" id="MobiDB-lite"/>
    </source>
</evidence>
<dbReference type="Proteomes" id="UP001162156">
    <property type="component" value="Unassembled WGS sequence"/>
</dbReference>
<dbReference type="PANTHER" id="PTHR46599:SF3">
    <property type="entry name" value="PIGGYBAC TRANSPOSABLE ELEMENT-DERIVED PROTEIN 4"/>
    <property type="match status" value="1"/>
</dbReference>
<dbReference type="InterPro" id="IPR029526">
    <property type="entry name" value="PGBD"/>
</dbReference>
<dbReference type="Pfam" id="PF13843">
    <property type="entry name" value="DDE_Tnp_1_7"/>
    <property type="match status" value="1"/>
</dbReference>
<feature type="domain" description="PiggyBac transposable element-derived protein" evidence="2">
    <location>
        <begin position="3"/>
        <end position="167"/>
    </location>
</feature>
<feature type="region of interest" description="Disordered" evidence="1">
    <location>
        <begin position="58"/>
        <end position="111"/>
    </location>
</feature>
<feature type="compositionally biased region" description="Polar residues" evidence="1">
    <location>
        <begin position="74"/>
        <end position="104"/>
    </location>
</feature>
<proteinExistence type="predicted"/>
<evidence type="ECO:0000259" key="2">
    <source>
        <dbReference type="Pfam" id="PF13843"/>
    </source>
</evidence>
<dbReference type="AlphaFoldDB" id="A0AAV8ZHF2"/>
<evidence type="ECO:0000313" key="4">
    <source>
        <dbReference type="Proteomes" id="UP001162156"/>
    </source>
</evidence>
<protein>
    <recommendedName>
        <fullName evidence="2">PiggyBac transposable element-derived protein domain-containing protein</fullName>
    </recommendedName>
</protein>
<reference evidence="3" key="1">
    <citation type="journal article" date="2023" name="Insect Mol. Biol.">
        <title>Genome sequencing provides insights into the evolution of gene families encoding plant cell wall-degrading enzymes in longhorned beetles.</title>
        <authorList>
            <person name="Shin N.R."/>
            <person name="Okamura Y."/>
            <person name="Kirsch R."/>
            <person name="Pauchet Y."/>
        </authorList>
    </citation>
    <scope>NUCLEOTIDE SEQUENCE</scope>
    <source>
        <strain evidence="3">RBIC_L_NR</strain>
    </source>
</reference>
<organism evidence="3 4">
    <name type="scientific">Rhamnusium bicolor</name>
    <dbReference type="NCBI Taxonomy" id="1586634"/>
    <lineage>
        <taxon>Eukaryota</taxon>
        <taxon>Metazoa</taxon>
        <taxon>Ecdysozoa</taxon>
        <taxon>Arthropoda</taxon>
        <taxon>Hexapoda</taxon>
        <taxon>Insecta</taxon>
        <taxon>Pterygota</taxon>
        <taxon>Neoptera</taxon>
        <taxon>Endopterygota</taxon>
        <taxon>Coleoptera</taxon>
        <taxon>Polyphaga</taxon>
        <taxon>Cucujiformia</taxon>
        <taxon>Chrysomeloidea</taxon>
        <taxon>Cerambycidae</taxon>
        <taxon>Lepturinae</taxon>
        <taxon>Rhagiini</taxon>
        <taxon>Rhamnusium</taxon>
    </lineage>
</organism>
<sequence length="254" mass="28765">MLDKQTHLVGTLRANKKHIPKEVLLAKLKKGEMISQEDQSGIVILKWKDTRDVRLLSTKHGPEMVPLNPPNIRGQPSASHNQVADITDTQSQPSTSQDLATQNAARKRNYRKATSKPLAIVAYNKGKAGIDLSDQMASYATTLRKGVKWYRKLAIELLLGTAVVNAWVLYKHASQKKTQIRTFRENLAADLLNVQGRVQREKPRTSASSYHHLSQRVDDDGKKIRRKCTLCYITSRRSRSQRSQKSRKNGVYLL</sequence>
<accession>A0AAV8ZHF2</accession>
<evidence type="ECO:0000313" key="3">
    <source>
        <dbReference type="EMBL" id="KAJ8963692.1"/>
    </source>
</evidence>
<name>A0AAV8ZHF2_9CUCU</name>
<dbReference type="EMBL" id="JANEYF010001515">
    <property type="protein sequence ID" value="KAJ8963692.1"/>
    <property type="molecule type" value="Genomic_DNA"/>
</dbReference>
<dbReference type="PANTHER" id="PTHR46599">
    <property type="entry name" value="PIGGYBAC TRANSPOSABLE ELEMENT-DERIVED PROTEIN 4"/>
    <property type="match status" value="1"/>
</dbReference>
<gene>
    <name evidence="3" type="ORF">NQ314_005444</name>
</gene>